<name>A0AAV3R1G5_LITER</name>
<evidence type="ECO:0008006" key="3">
    <source>
        <dbReference type="Google" id="ProtNLM"/>
    </source>
</evidence>
<dbReference type="Proteomes" id="UP001454036">
    <property type="component" value="Unassembled WGS sequence"/>
</dbReference>
<evidence type="ECO:0000313" key="1">
    <source>
        <dbReference type="EMBL" id="GAA0170140.1"/>
    </source>
</evidence>
<dbReference type="EMBL" id="BAABME010024396">
    <property type="protein sequence ID" value="GAA0170140.1"/>
    <property type="molecule type" value="Genomic_DNA"/>
</dbReference>
<organism evidence="1 2">
    <name type="scientific">Lithospermum erythrorhizon</name>
    <name type="common">Purple gromwell</name>
    <name type="synonym">Lithospermum officinale var. erythrorhizon</name>
    <dbReference type="NCBI Taxonomy" id="34254"/>
    <lineage>
        <taxon>Eukaryota</taxon>
        <taxon>Viridiplantae</taxon>
        <taxon>Streptophyta</taxon>
        <taxon>Embryophyta</taxon>
        <taxon>Tracheophyta</taxon>
        <taxon>Spermatophyta</taxon>
        <taxon>Magnoliopsida</taxon>
        <taxon>eudicotyledons</taxon>
        <taxon>Gunneridae</taxon>
        <taxon>Pentapetalae</taxon>
        <taxon>asterids</taxon>
        <taxon>lamiids</taxon>
        <taxon>Boraginales</taxon>
        <taxon>Boraginaceae</taxon>
        <taxon>Boraginoideae</taxon>
        <taxon>Lithospermeae</taxon>
        <taxon>Lithospermum</taxon>
    </lineage>
</organism>
<accession>A0AAV3R1G5</accession>
<comment type="caution">
    <text evidence="1">The sequence shown here is derived from an EMBL/GenBank/DDBJ whole genome shotgun (WGS) entry which is preliminary data.</text>
</comment>
<gene>
    <name evidence="1" type="ORF">LIER_40896</name>
</gene>
<proteinExistence type="predicted"/>
<evidence type="ECO:0000313" key="2">
    <source>
        <dbReference type="Proteomes" id="UP001454036"/>
    </source>
</evidence>
<keyword evidence="2" id="KW-1185">Reference proteome</keyword>
<reference evidence="1 2" key="1">
    <citation type="submission" date="2024-01" db="EMBL/GenBank/DDBJ databases">
        <title>The complete chloroplast genome sequence of Lithospermum erythrorhizon: insights into the phylogenetic relationship among Boraginaceae species and the maternal lineages of purple gromwells.</title>
        <authorList>
            <person name="Okada T."/>
            <person name="Watanabe K."/>
        </authorList>
    </citation>
    <scope>NUCLEOTIDE SEQUENCE [LARGE SCALE GENOMIC DNA]</scope>
</reference>
<dbReference type="AlphaFoldDB" id="A0AAV3R1G5"/>
<sequence>MTHFRLIALYNTVAKVIAKELSITLKNVVPNIISETQSAFISNKLITNNVHLSYEVDHFIKHEKAGREGFMLIKLDMMKAYNRIEWSFLRP</sequence>
<protein>
    <recommendedName>
        <fullName evidence="3">Reverse transcriptase domain-containing protein</fullName>
    </recommendedName>
</protein>